<keyword evidence="2" id="KW-1185">Reference proteome</keyword>
<protein>
    <submittedName>
        <fullName evidence="1">Uncharacterized protein</fullName>
    </submittedName>
</protein>
<reference evidence="1 2" key="1">
    <citation type="submission" date="2020-11" db="EMBL/GenBank/DDBJ databases">
        <authorList>
            <person name="Wallbank WR R."/>
            <person name="Pardo Diaz C."/>
            <person name="Kozak K."/>
            <person name="Martin S."/>
            <person name="Jiggins C."/>
            <person name="Moest M."/>
            <person name="Warren A I."/>
            <person name="Generalovic N T."/>
            <person name="Byers J.R.P. K."/>
            <person name="Montejo-Kovacevich G."/>
            <person name="Yen C E."/>
        </authorList>
    </citation>
    <scope>NUCLEOTIDE SEQUENCE [LARGE SCALE GENOMIC DNA]</scope>
</reference>
<dbReference type="SUPFAM" id="SSF55729">
    <property type="entry name" value="Acyl-CoA N-acyltransferases (Nat)"/>
    <property type="match status" value="1"/>
</dbReference>
<dbReference type="InParanoid" id="A0A7R8UFD3"/>
<dbReference type="AlphaFoldDB" id="A0A7R8UFD3"/>
<evidence type="ECO:0000313" key="2">
    <source>
        <dbReference type="Proteomes" id="UP000594454"/>
    </source>
</evidence>
<gene>
    <name evidence="1" type="ORF">HERILL_LOCUS2998</name>
</gene>
<dbReference type="EMBL" id="LR899009">
    <property type="protein sequence ID" value="CAD7079805.1"/>
    <property type="molecule type" value="Genomic_DNA"/>
</dbReference>
<sequence>MVYCNTRNTNFTRLLKALSLIDWSKGYTIGSIGCDDDDEINNFVKDNKIEVDFVNPTKWYRLPQAEAVKFVVNPPHGITLRPLTEVDAVTANALWHHNYPGSVVRTVSGMMLQNSSWLSRNPRSYRVA</sequence>
<dbReference type="OrthoDB" id="7305308at2759"/>
<proteinExistence type="predicted"/>
<organism evidence="1 2">
    <name type="scientific">Hermetia illucens</name>
    <name type="common">Black soldier fly</name>
    <dbReference type="NCBI Taxonomy" id="343691"/>
    <lineage>
        <taxon>Eukaryota</taxon>
        <taxon>Metazoa</taxon>
        <taxon>Ecdysozoa</taxon>
        <taxon>Arthropoda</taxon>
        <taxon>Hexapoda</taxon>
        <taxon>Insecta</taxon>
        <taxon>Pterygota</taxon>
        <taxon>Neoptera</taxon>
        <taxon>Endopterygota</taxon>
        <taxon>Diptera</taxon>
        <taxon>Brachycera</taxon>
        <taxon>Stratiomyomorpha</taxon>
        <taxon>Stratiomyidae</taxon>
        <taxon>Hermetiinae</taxon>
        <taxon>Hermetia</taxon>
    </lineage>
</organism>
<accession>A0A7R8UFD3</accession>
<dbReference type="Proteomes" id="UP000594454">
    <property type="component" value="Chromosome 1"/>
</dbReference>
<name>A0A7R8UFD3_HERIL</name>
<dbReference type="InterPro" id="IPR016181">
    <property type="entry name" value="Acyl_CoA_acyltransferase"/>
</dbReference>
<evidence type="ECO:0000313" key="1">
    <source>
        <dbReference type="EMBL" id="CAD7079805.1"/>
    </source>
</evidence>